<name>A0AAV1R6T8_9ROSI</name>
<keyword evidence="3" id="KW-1185">Reference proteome</keyword>
<comment type="caution">
    <text evidence="2">The sequence shown here is derived from an EMBL/GenBank/DDBJ whole genome shotgun (WGS) entry which is preliminary data.</text>
</comment>
<evidence type="ECO:0000313" key="3">
    <source>
        <dbReference type="Proteomes" id="UP001314170"/>
    </source>
</evidence>
<organism evidence="2 3">
    <name type="scientific">Dovyalis caffra</name>
    <dbReference type="NCBI Taxonomy" id="77055"/>
    <lineage>
        <taxon>Eukaryota</taxon>
        <taxon>Viridiplantae</taxon>
        <taxon>Streptophyta</taxon>
        <taxon>Embryophyta</taxon>
        <taxon>Tracheophyta</taxon>
        <taxon>Spermatophyta</taxon>
        <taxon>Magnoliopsida</taxon>
        <taxon>eudicotyledons</taxon>
        <taxon>Gunneridae</taxon>
        <taxon>Pentapetalae</taxon>
        <taxon>rosids</taxon>
        <taxon>fabids</taxon>
        <taxon>Malpighiales</taxon>
        <taxon>Salicaceae</taxon>
        <taxon>Flacourtieae</taxon>
        <taxon>Dovyalis</taxon>
    </lineage>
</organism>
<dbReference type="EMBL" id="CAWUPB010000913">
    <property type="protein sequence ID" value="CAK7329638.1"/>
    <property type="molecule type" value="Genomic_DNA"/>
</dbReference>
<evidence type="ECO:0000256" key="1">
    <source>
        <dbReference type="SAM" id="MobiDB-lite"/>
    </source>
</evidence>
<dbReference type="Proteomes" id="UP001314170">
    <property type="component" value="Unassembled WGS sequence"/>
</dbReference>
<protein>
    <submittedName>
        <fullName evidence="2">Uncharacterized protein</fullName>
    </submittedName>
</protein>
<accession>A0AAV1R6T8</accession>
<feature type="region of interest" description="Disordered" evidence="1">
    <location>
        <begin position="1"/>
        <end position="28"/>
    </location>
</feature>
<reference evidence="2 3" key="1">
    <citation type="submission" date="2024-01" db="EMBL/GenBank/DDBJ databases">
        <authorList>
            <person name="Waweru B."/>
        </authorList>
    </citation>
    <scope>NUCLEOTIDE SEQUENCE [LARGE SCALE GENOMIC DNA]</scope>
</reference>
<proteinExistence type="predicted"/>
<sequence length="91" mass="10403">MNGQAEPSRQIQHHKTREEKVKTLKKLSKQEPTSEIAVKIAFLVESLNDSNHITEEIIKKSKEGEQKLEDGLLLVKQAQQRLDLLLTEISD</sequence>
<gene>
    <name evidence="2" type="ORF">DCAF_LOCUS7393</name>
</gene>
<feature type="compositionally biased region" description="Polar residues" evidence="1">
    <location>
        <begin position="1"/>
        <end position="10"/>
    </location>
</feature>
<evidence type="ECO:0000313" key="2">
    <source>
        <dbReference type="EMBL" id="CAK7329638.1"/>
    </source>
</evidence>
<dbReference type="AlphaFoldDB" id="A0AAV1R6T8"/>